<sequence>MTTNPPITLRSPTKYTPSTTTSSTSPPFEWLNRTWSVTHSTLSMWRSARNVRITYTPLEPTKTSLPRVDDLVEYEHLSGNGSVKSVAGIDTAAAAGNSSVWSWRGKGWLFFVTSHWEILGWGERTRPDGEVERWLVSWFAATTFTKEGLDILTDRKEGVGEETAGEILQALKGLEAKRVVELVEKDMLPVKVSLPWKES</sequence>
<protein>
    <submittedName>
        <fullName evidence="2">Uncharacterized protein</fullName>
    </submittedName>
</protein>
<comment type="caution">
    <text evidence="2">The sequence shown here is derived from an EMBL/GenBank/DDBJ whole genome shotgun (WGS) entry which is preliminary data.</text>
</comment>
<proteinExistence type="predicted"/>
<keyword evidence="3" id="KW-1185">Reference proteome</keyword>
<feature type="compositionally biased region" description="Low complexity" evidence="1">
    <location>
        <begin position="11"/>
        <end position="25"/>
    </location>
</feature>
<name>A0AA40DIH4_9PEZI</name>
<feature type="region of interest" description="Disordered" evidence="1">
    <location>
        <begin position="1"/>
        <end position="25"/>
    </location>
</feature>
<dbReference type="EMBL" id="JAUKUA010000007">
    <property type="protein sequence ID" value="KAK0704794.1"/>
    <property type="molecule type" value="Genomic_DNA"/>
</dbReference>
<gene>
    <name evidence="2" type="ORF">B0H67DRAFT_603837</name>
</gene>
<dbReference type="Proteomes" id="UP001172102">
    <property type="component" value="Unassembled WGS sequence"/>
</dbReference>
<evidence type="ECO:0000256" key="1">
    <source>
        <dbReference type="SAM" id="MobiDB-lite"/>
    </source>
</evidence>
<organism evidence="2 3">
    <name type="scientific">Lasiosphaeris hirsuta</name>
    <dbReference type="NCBI Taxonomy" id="260670"/>
    <lineage>
        <taxon>Eukaryota</taxon>
        <taxon>Fungi</taxon>
        <taxon>Dikarya</taxon>
        <taxon>Ascomycota</taxon>
        <taxon>Pezizomycotina</taxon>
        <taxon>Sordariomycetes</taxon>
        <taxon>Sordariomycetidae</taxon>
        <taxon>Sordariales</taxon>
        <taxon>Lasiosphaeriaceae</taxon>
        <taxon>Lasiosphaeris</taxon>
    </lineage>
</organism>
<reference evidence="2" key="1">
    <citation type="submission" date="2023-06" db="EMBL/GenBank/DDBJ databases">
        <title>Genome-scale phylogeny and comparative genomics of the fungal order Sordariales.</title>
        <authorList>
            <consortium name="Lawrence Berkeley National Laboratory"/>
            <person name="Hensen N."/>
            <person name="Bonometti L."/>
            <person name="Westerberg I."/>
            <person name="Brannstrom I.O."/>
            <person name="Guillou S."/>
            <person name="Cros-Aarteil S."/>
            <person name="Calhoun S."/>
            <person name="Haridas S."/>
            <person name="Kuo A."/>
            <person name="Mondo S."/>
            <person name="Pangilinan J."/>
            <person name="Riley R."/>
            <person name="Labutti K."/>
            <person name="Andreopoulos B."/>
            <person name="Lipzen A."/>
            <person name="Chen C."/>
            <person name="Yanf M."/>
            <person name="Daum C."/>
            <person name="Ng V."/>
            <person name="Clum A."/>
            <person name="Steindorff A."/>
            <person name="Ohm R."/>
            <person name="Martin F."/>
            <person name="Silar P."/>
            <person name="Natvig D."/>
            <person name="Lalanne C."/>
            <person name="Gautier V."/>
            <person name="Ament-Velasquez S.L."/>
            <person name="Kruys A."/>
            <person name="Hutchinson M.I."/>
            <person name="Powell A.J."/>
            <person name="Barry K."/>
            <person name="Miller A.N."/>
            <person name="Grigoriev I.V."/>
            <person name="Debuchy R."/>
            <person name="Gladieux P."/>
            <person name="Thoren M.H."/>
            <person name="Johannesson H."/>
        </authorList>
    </citation>
    <scope>NUCLEOTIDE SEQUENCE</scope>
    <source>
        <strain evidence="2">SMH4607-1</strain>
    </source>
</reference>
<evidence type="ECO:0000313" key="3">
    <source>
        <dbReference type="Proteomes" id="UP001172102"/>
    </source>
</evidence>
<evidence type="ECO:0000313" key="2">
    <source>
        <dbReference type="EMBL" id="KAK0704794.1"/>
    </source>
</evidence>
<accession>A0AA40DIH4</accession>
<dbReference type="AlphaFoldDB" id="A0AA40DIH4"/>